<evidence type="ECO:0000313" key="6">
    <source>
        <dbReference type="EMBL" id="GEN53112.1"/>
    </source>
</evidence>
<reference evidence="6 7" key="1">
    <citation type="submission" date="2019-07" db="EMBL/GenBank/DDBJ databases">
        <title>Whole genome shotgun sequence of Halobacillus faecis NBRC 103569.</title>
        <authorList>
            <person name="Hosoyama A."/>
            <person name="Uohara A."/>
            <person name="Ohji S."/>
            <person name="Ichikawa N."/>
        </authorList>
    </citation>
    <scope>NUCLEOTIDE SEQUENCE [LARGE SCALE GENOMIC DNA]</scope>
    <source>
        <strain evidence="6 7">NBRC 103569</strain>
    </source>
</reference>
<sequence>MEIIVLSDTHMPKKAKQLPERFLKELKNVDAIIHAGDWQTIMLYETLKAYAPVYGVYGNVDGKEIRDKFPAKQMLEWEGYRIGIVHGHGEKKTTEKRSVEAFEDEEVDVLIYGHSHIPVLRYFKRTLLFNPGSLTDKRRVPMYSFGKLSLTEEGIHAEHIFYEAL</sequence>
<comment type="similarity">
    <text evidence="1 4">Belongs to the metallophosphoesterase superfamily. YfcE family.</text>
</comment>
<proteinExistence type="inferred from homology"/>
<organism evidence="6 7">
    <name type="scientific">Halobacillus faecis</name>
    <dbReference type="NCBI Taxonomy" id="360184"/>
    <lineage>
        <taxon>Bacteria</taxon>
        <taxon>Bacillati</taxon>
        <taxon>Bacillota</taxon>
        <taxon>Bacilli</taxon>
        <taxon>Bacillales</taxon>
        <taxon>Bacillaceae</taxon>
        <taxon>Halobacillus</taxon>
    </lineage>
</organism>
<evidence type="ECO:0000313" key="7">
    <source>
        <dbReference type="Proteomes" id="UP000321886"/>
    </source>
</evidence>
<keyword evidence="7" id="KW-1185">Reference proteome</keyword>
<evidence type="ECO:0000256" key="1">
    <source>
        <dbReference type="ARBA" id="ARBA00008950"/>
    </source>
</evidence>
<dbReference type="GO" id="GO:0016787">
    <property type="term" value="F:hydrolase activity"/>
    <property type="evidence" value="ECO:0007669"/>
    <property type="project" value="UniProtKB-UniRule"/>
</dbReference>
<dbReference type="Proteomes" id="UP000321886">
    <property type="component" value="Unassembled WGS sequence"/>
</dbReference>
<dbReference type="EC" id="3.1.4.-" evidence="4"/>
<name>A0A511WUX2_9BACI</name>
<dbReference type="AlphaFoldDB" id="A0A511WUX2"/>
<accession>A0A511WUX2</accession>
<dbReference type="InterPro" id="IPR029052">
    <property type="entry name" value="Metallo-depent_PP-like"/>
</dbReference>
<dbReference type="NCBIfam" id="TIGR00040">
    <property type="entry name" value="yfcE"/>
    <property type="match status" value="1"/>
</dbReference>
<keyword evidence="3" id="KW-0378">Hydrolase</keyword>
<dbReference type="Gene3D" id="3.60.21.10">
    <property type="match status" value="1"/>
</dbReference>
<dbReference type="Pfam" id="PF12850">
    <property type="entry name" value="Metallophos_2"/>
    <property type="match status" value="1"/>
</dbReference>
<comment type="caution">
    <text evidence="6">The sequence shown here is derived from an EMBL/GenBank/DDBJ whole genome shotgun (WGS) entry which is preliminary data.</text>
</comment>
<dbReference type="PANTHER" id="PTHR11124">
    <property type="entry name" value="VACUOLAR SORTING PROTEIN VPS29"/>
    <property type="match status" value="1"/>
</dbReference>
<evidence type="ECO:0000256" key="4">
    <source>
        <dbReference type="RuleBase" id="RU362039"/>
    </source>
</evidence>
<dbReference type="InterPro" id="IPR020935">
    <property type="entry name" value="PdiEstase_YfcE_CS"/>
</dbReference>
<evidence type="ECO:0000256" key="3">
    <source>
        <dbReference type="ARBA" id="ARBA00022801"/>
    </source>
</evidence>
<gene>
    <name evidence="6" type="ORF">HFA01_13740</name>
</gene>
<feature type="domain" description="Calcineurin-like phosphoesterase" evidence="5">
    <location>
        <begin position="1"/>
        <end position="148"/>
    </location>
</feature>
<keyword evidence="2 4" id="KW-0479">Metal-binding</keyword>
<comment type="cofactor">
    <cofactor evidence="4">
        <name>a divalent metal cation</name>
        <dbReference type="ChEBI" id="CHEBI:60240"/>
    </cofactor>
</comment>
<dbReference type="InterPro" id="IPR024654">
    <property type="entry name" value="Calcineurin-like_PHP_lpxH"/>
</dbReference>
<dbReference type="InterPro" id="IPR000979">
    <property type="entry name" value="Phosphodiesterase_MJ0936/Vps29"/>
</dbReference>
<protein>
    <recommendedName>
        <fullName evidence="4">Phosphoesterase</fullName>
        <ecNumber evidence="4">3.1.4.-</ecNumber>
    </recommendedName>
</protein>
<dbReference type="EMBL" id="BJYD01000012">
    <property type="protein sequence ID" value="GEN53112.1"/>
    <property type="molecule type" value="Genomic_DNA"/>
</dbReference>
<dbReference type="SUPFAM" id="SSF56300">
    <property type="entry name" value="Metallo-dependent phosphatases"/>
    <property type="match status" value="1"/>
</dbReference>
<dbReference type="RefSeq" id="WP_146814513.1">
    <property type="nucleotide sequence ID" value="NZ_BJYD01000012.1"/>
</dbReference>
<dbReference type="PROSITE" id="PS01269">
    <property type="entry name" value="UPF0025"/>
    <property type="match status" value="1"/>
</dbReference>
<dbReference type="OrthoDB" id="9800565at2"/>
<evidence type="ECO:0000259" key="5">
    <source>
        <dbReference type="Pfam" id="PF12850"/>
    </source>
</evidence>
<dbReference type="GO" id="GO:0046872">
    <property type="term" value="F:metal ion binding"/>
    <property type="evidence" value="ECO:0007669"/>
    <property type="project" value="UniProtKB-KW"/>
</dbReference>
<evidence type="ECO:0000256" key="2">
    <source>
        <dbReference type="ARBA" id="ARBA00022723"/>
    </source>
</evidence>